<keyword evidence="2" id="KW-1185">Reference proteome</keyword>
<sequence length="179" mass="19530">MPRVALEFRALGEFVADVRCAMSEEDDEAEAILAFLPLAGGATYQCLAANVFATSHAVTPRDFSEGPVSTFGLFSLHRIVKAFSSTSTTSPIFTKSAWESVHLRSGHGNSCTMRMDNTPPFCSCRMASLKANKLANPNTELANIRRESPIVPSTEEDVHVYGYGQFQRMALLCSTSRSL</sequence>
<proteinExistence type="predicted"/>
<dbReference type="EMBL" id="JABSTQ010006127">
    <property type="protein sequence ID" value="KAG0437876.1"/>
    <property type="molecule type" value="Genomic_DNA"/>
</dbReference>
<dbReference type="Proteomes" id="UP000805193">
    <property type="component" value="Unassembled WGS sequence"/>
</dbReference>
<name>A0AC60QRA4_IXOPE</name>
<accession>A0AC60QRA4</accession>
<organism evidence="1 2">
    <name type="scientific">Ixodes persulcatus</name>
    <name type="common">Taiga tick</name>
    <dbReference type="NCBI Taxonomy" id="34615"/>
    <lineage>
        <taxon>Eukaryota</taxon>
        <taxon>Metazoa</taxon>
        <taxon>Ecdysozoa</taxon>
        <taxon>Arthropoda</taxon>
        <taxon>Chelicerata</taxon>
        <taxon>Arachnida</taxon>
        <taxon>Acari</taxon>
        <taxon>Parasitiformes</taxon>
        <taxon>Ixodida</taxon>
        <taxon>Ixodoidea</taxon>
        <taxon>Ixodidae</taxon>
        <taxon>Ixodinae</taxon>
        <taxon>Ixodes</taxon>
    </lineage>
</organism>
<comment type="caution">
    <text evidence="1">The sequence shown here is derived from an EMBL/GenBank/DDBJ whole genome shotgun (WGS) entry which is preliminary data.</text>
</comment>
<gene>
    <name evidence="1" type="ORF">HPB47_017244</name>
</gene>
<protein>
    <submittedName>
        <fullName evidence="1">Uncharacterized protein</fullName>
    </submittedName>
</protein>
<evidence type="ECO:0000313" key="2">
    <source>
        <dbReference type="Proteomes" id="UP000805193"/>
    </source>
</evidence>
<evidence type="ECO:0000313" key="1">
    <source>
        <dbReference type="EMBL" id="KAG0437876.1"/>
    </source>
</evidence>
<reference evidence="1 2" key="1">
    <citation type="journal article" date="2020" name="Cell">
        <title>Large-Scale Comparative Analyses of Tick Genomes Elucidate Their Genetic Diversity and Vector Capacities.</title>
        <authorList>
            <consortium name="Tick Genome and Microbiome Consortium (TIGMIC)"/>
            <person name="Jia N."/>
            <person name="Wang J."/>
            <person name="Shi W."/>
            <person name="Du L."/>
            <person name="Sun Y."/>
            <person name="Zhan W."/>
            <person name="Jiang J.F."/>
            <person name="Wang Q."/>
            <person name="Zhang B."/>
            <person name="Ji P."/>
            <person name="Bell-Sakyi L."/>
            <person name="Cui X.M."/>
            <person name="Yuan T.T."/>
            <person name="Jiang B.G."/>
            <person name="Yang W.F."/>
            <person name="Lam T.T."/>
            <person name="Chang Q.C."/>
            <person name="Ding S.J."/>
            <person name="Wang X.J."/>
            <person name="Zhu J.G."/>
            <person name="Ruan X.D."/>
            <person name="Zhao L."/>
            <person name="Wei J.T."/>
            <person name="Ye R.Z."/>
            <person name="Que T.C."/>
            <person name="Du C.H."/>
            <person name="Zhou Y.H."/>
            <person name="Cheng J.X."/>
            <person name="Dai P.F."/>
            <person name="Guo W.B."/>
            <person name="Han X.H."/>
            <person name="Huang E.J."/>
            <person name="Li L.F."/>
            <person name="Wei W."/>
            <person name="Gao Y.C."/>
            <person name="Liu J.Z."/>
            <person name="Shao H.Z."/>
            <person name="Wang X."/>
            <person name="Wang C.C."/>
            <person name="Yang T.C."/>
            <person name="Huo Q.B."/>
            <person name="Li W."/>
            <person name="Chen H.Y."/>
            <person name="Chen S.E."/>
            <person name="Zhou L.G."/>
            <person name="Ni X.B."/>
            <person name="Tian J.H."/>
            <person name="Sheng Y."/>
            <person name="Liu T."/>
            <person name="Pan Y.S."/>
            <person name="Xia L.Y."/>
            <person name="Li J."/>
            <person name="Zhao F."/>
            <person name="Cao W.C."/>
        </authorList>
    </citation>
    <scope>NUCLEOTIDE SEQUENCE [LARGE SCALE GENOMIC DNA]</scope>
    <source>
        <strain evidence="1">Iper-2018</strain>
    </source>
</reference>